<dbReference type="Proteomes" id="UP000078596">
    <property type="component" value="Chromosome"/>
</dbReference>
<sequence length="181" mass="19827">MAPVVSISFGAGILLSISEGGLATPLLLLSFSGAIAALFAASYSLTRVEQIFECNVSPRLYVDLFLVTTVFWILSSISFLFFLDAFSSDLLGSSWLQVVGVYLYSWGVGFLAIFAPQGVGVFEVVAANLLNSNFPIQGLIVVLVLFRLVTALADLLFWLIWLFVRKVIRERSAMGRHLLPK</sequence>
<organism evidence="2 3">
    <name type="scientific">Halothiobacillus diazotrophicus</name>
    <dbReference type="NCBI Taxonomy" id="1860122"/>
    <lineage>
        <taxon>Bacteria</taxon>
        <taxon>Pseudomonadati</taxon>
        <taxon>Pseudomonadota</taxon>
        <taxon>Gammaproteobacteria</taxon>
        <taxon>Chromatiales</taxon>
        <taxon>Halothiobacillaceae</taxon>
        <taxon>Halothiobacillus</taxon>
    </lineage>
</organism>
<dbReference type="STRING" id="1860122.A9404_10275"/>
<accession>A0A191ZIM5</accession>
<dbReference type="EMBL" id="CP016027">
    <property type="protein sequence ID" value="ANJ67708.1"/>
    <property type="molecule type" value="Genomic_DNA"/>
</dbReference>
<name>A0A191ZIM5_9GAMM</name>
<feature type="transmembrane region" description="Helical" evidence="1">
    <location>
        <begin position="60"/>
        <end position="83"/>
    </location>
</feature>
<dbReference type="KEGG" id="haz:A9404_10275"/>
<proteinExistence type="predicted"/>
<keyword evidence="3" id="KW-1185">Reference proteome</keyword>
<evidence type="ECO:0000313" key="3">
    <source>
        <dbReference type="Proteomes" id="UP000078596"/>
    </source>
</evidence>
<feature type="transmembrane region" description="Helical" evidence="1">
    <location>
        <begin position="103"/>
        <end position="126"/>
    </location>
</feature>
<keyword evidence="1" id="KW-0812">Transmembrane</keyword>
<reference evidence="2 3" key="1">
    <citation type="submission" date="2016-06" db="EMBL/GenBank/DDBJ databases">
        <title>Insight into the functional genes involving in sulfur oxidation in Pearl River water.</title>
        <authorList>
            <person name="Luo J."/>
            <person name="Tan X."/>
            <person name="Lin W."/>
        </authorList>
    </citation>
    <scope>NUCLEOTIDE SEQUENCE [LARGE SCALE GENOMIC DNA]</scope>
    <source>
        <strain evidence="2 3">LS2</strain>
    </source>
</reference>
<keyword evidence="1" id="KW-0472">Membrane</keyword>
<gene>
    <name evidence="2" type="ORF">A9404_10275</name>
</gene>
<feature type="transmembrane region" description="Helical" evidence="1">
    <location>
        <begin position="138"/>
        <end position="164"/>
    </location>
</feature>
<protein>
    <submittedName>
        <fullName evidence="2">Uncharacterized protein</fullName>
    </submittedName>
</protein>
<evidence type="ECO:0000256" key="1">
    <source>
        <dbReference type="SAM" id="Phobius"/>
    </source>
</evidence>
<evidence type="ECO:0000313" key="2">
    <source>
        <dbReference type="EMBL" id="ANJ67708.1"/>
    </source>
</evidence>
<dbReference type="AlphaFoldDB" id="A0A191ZIM5"/>
<keyword evidence="1" id="KW-1133">Transmembrane helix</keyword>